<dbReference type="AlphaFoldDB" id="A0AA90NKX0"/>
<keyword evidence="2" id="KW-1185">Reference proteome</keyword>
<evidence type="ECO:0000313" key="1">
    <source>
        <dbReference type="EMBL" id="MDP0588467.1"/>
    </source>
</evidence>
<proteinExistence type="predicted"/>
<name>A0AA90NKX0_9GAMM</name>
<protein>
    <submittedName>
        <fullName evidence="1">Uncharacterized protein</fullName>
    </submittedName>
</protein>
<dbReference type="Proteomes" id="UP001178148">
    <property type="component" value="Unassembled WGS sequence"/>
</dbReference>
<sequence length="268" mass="30199">MKIMGPDKTQVQNTPLLRKEEDVNFFGRLVKVVKKSILRYTLFVFSSIAPDKALSDRAITLIRPPTLNKPWIFKATRRQAEEVIASMSMRANKDGQDILESILNSSATDIFISCNGKEGEDARFAIMCTNDNPPTHKYTHATEQSSTLSSISDMDKLIDSCLWVEALVSDPKTGQGSLLLDLAETMAIEKDKNGLALSAFEFDPKDDDKNSSQAPYSIADYYANKKGFIYTGQAHEELEQQDEGEIMHYFYPIYVRSIDLTKKMEDVD</sequence>
<comment type="caution">
    <text evidence="1">The sequence shown here is derived from an EMBL/GenBank/DDBJ whole genome shotgun (WGS) entry which is preliminary data.</text>
</comment>
<organism evidence="1 2">
    <name type="scientific">Candidatus Endonucleibacter bathymodioli</name>
    <dbReference type="NCBI Taxonomy" id="539814"/>
    <lineage>
        <taxon>Bacteria</taxon>
        <taxon>Pseudomonadati</taxon>
        <taxon>Pseudomonadota</taxon>
        <taxon>Gammaproteobacteria</taxon>
        <taxon>Oceanospirillales</taxon>
        <taxon>Endozoicomonadaceae</taxon>
        <taxon>Candidatus Endonucleibacter</taxon>
    </lineage>
</organism>
<reference evidence="1 2" key="1">
    <citation type="journal article" date="2023" name="bioRxiv">
        <title>An intranuclear bacterial parasite of deep-sea mussels expresses apoptosis inhibitors acquired from its host.</title>
        <authorList>
            <person name="Gonzalez Porras M.A."/>
            <person name="Assie A."/>
            <person name="Tietjen M."/>
            <person name="Violette M."/>
            <person name="Kleiner M."/>
            <person name="Gruber-Vodicka H."/>
            <person name="Dubilier N."/>
            <person name="Leisch N."/>
        </authorList>
    </citation>
    <scope>NUCLEOTIDE SEQUENCE [LARGE SCALE GENOMIC DNA]</scope>
    <source>
        <strain evidence="1">IAP13</strain>
    </source>
</reference>
<evidence type="ECO:0000313" key="2">
    <source>
        <dbReference type="Proteomes" id="UP001178148"/>
    </source>
</evidence>
<dbReference type="EMBL" id="JASXSV010000005">
    <property type="protein sequence ID" value="MDP0588467.1"/>
    <property type="molecule type" value="Genomic_DNA"/>
</dbReference>
<accession>A0AA90NKX0</accession>
<gene>
    <name evidence="1" type="ORF">QS748_04465</name>
</gene>